<evidence type="ECO:0000256" key="3">
    <source>
        <dbReference type="ARBA" id="ARBA00022801"/>
    </source>
</evidence>
<dbReference type="AlphaFoldDB" id="A0A848BTE6"/>
<evidence type="ECO:0000313" key="7">
    <source>
        <dbReference type="Proteomes" id="UP000591071"/>
    </source>
</evidence>
<dbReference type="InterPro" id="IPR001940">
    <property type="entry name" value="Peptidase_S1C"/>
</dbReference>
<name>A0A848BTE6_9FIRM</name>
<proteinExistence type="inferred from homology"/>
<dbReference type="Pfam" id="PF13180">
    <property type="entry name" value="PDZ_2"/>
    <property type="match status" value="1"/>
</dbReference>
<dbReference type="InterPro" id="IPR036034">
    <property type="entry name" value="PDZ_sf"/>
</dbReference>
<feature type="region of interest" description="Disordered" evidence="4">
    <location>
        <begin position="347"/>
        <end position="371"/>
    </location>
</feature>
<dbReference type="Pfam" id="PF13365">
    <property type="entry name" value="Trypsin_2"/>
    <property type="match status" value="1"/>
</dbReference>
<keyword evidence="2" id="KW-0645">Protease</keyword>
<comment type="similarity">
    <text evidence="1">Belongs to the peptidase S1C family.</text>
</comment>
<gene>
    <name evidence="6" type="ORF">HF872_07735</name>
</gene>
<dbReference type="InterPro" id="IPR001478">
    <property type="entry name" value="PDZ"/>
</dbReference>
<dbReference type="SUPFAM" id="SSF50494">
    <property type="entry name" value="Trypsin-like serine proteases"/>
    <property type="match status" value="1"/>
</dbReference>
<evidence type="ECO:0000256" key="2">
    <source>
        <dbReference type="ARBA" id="ARBA00022670"/>
    </source>
</evidence>
<dbReference type="SMART" id="SM00228">
    <property type="entry name" value="PDZ"/>
    <property type="match status" value="1"/>
</dbReference>
<dbReference type="PRINTS" id="PR00834">
    <property type="entry name" value="PROTEASES2C"/>
</dbReference>
<dbReference type="GO" id="GO:0004252">
    <property type="term" value="F:serine-type endopeptidase activity"/>
    <property type="evidence" value="ECO:0007669"/>
    <property type="project" value="InterPro"/>
</dbReference>
<dbReference type="Gene3D" id="2.30.42.10">
    <property type="match status" value="1"/>
</dbReference>
<dbReference type="PANTHER" id="PTHR43343:SF3">
    <property type="entry name" value="PROTEASE DO-LIKE 8, CHLOROPLASTIC"/>
    <property type="match status" value="1"/>
</dbReference>
<dbReference type="Gene3D" id="2.40.10.10">
    <property type="entry name" value="Trypsin-like serine proteases"/>
    <property type="match status" value="2"/>
</dbReference>
<evidence type="ECO:0000259" key="5">
    <source>
        <dbReference type="PROSITE" id="PS50106"/>
    </source>
</evidence>
<sequence>MMTRKKWLTALVAVLLIGAGIAGGFKIHETFFGSQTYSGNLNQLQEPAKSEAISDARNTAVVQAAKKVGPAVVGITTKVYNRDIFNRKVLVGEGVGSGIIFDKSGYIATNNHVVGTAKTVIVSLADGQSTEGTVVGRDEKTDLAVVKINVDNLPVAEFGDSDSLQVGETAIAIGNPLGLEFQGTVTAGVISSLNRTIGVEGEGMKLIQTDAAINPGNSGGALVDADGKVIGINSAKISKEGVEGLGFAIPINTARPILESLIKNGKVSRPYLGFYGLDKKMAARFGMKLNVSGVYVYKVIAGGPLDQAGLRHGDVITKVGDTTIEAFTDLQDALSKARPGDTVTVTFDRNGSSQSADVVLQEAPADDEDDQ</sequence>
<dbReference type="InterPro" id="IPR009003">
    <property type="entry name" value="Peptidase_S1_PA"/>
</dbReference>
<evidence type="ECO:0000313" key="6">
    <source>
        <dbReference type="EMBL" id="NME28515.1"/>
    </source>
</evidence>
<comment type="caution">
    <text evidence="6">The sequence shown here is derived from an EMBL/GenBank/DDBJ whole genome shotgun (WGS) entry which is preliminary data.</text>
</comment>
<dbReference type="PROSITE" id="PS50106">
    <property type="entry name" value="PDZ"/>
    <property type="match status" value="1"/>
</dbReference>
<accession>A0A848BTE6</accession>
<evidence type="ECO:0000256" key="4">
    <source>
        <dbReference type="SAM" id="MobiDB-lite"/>
    </source>
</evidence>
<organism evidence="6 7">
    <name type="scientific">Megasphaera hexanoica</name>
    <dbReference type="NCBI Taxonomy" id="1675036"/>
    <lineage>
        <taxon>Bacteria</taxon>
        <taxon>Bacillati</taxon>
        <taxon>Bacillota</taxon>
        <taxon>Negativicutes</taxon>
        <taxon>Veillonellales</taxon>
        <taxon>Veillonellaceae</taxon>
        <taxon>Megasphaera</taxon>
    </lineage>
</organism>
<dbReference type="EMBL" id="JABAFG010000011">
    <property type="protein sequence ID" value="NME28515.1"/>
    <property type="molecule type" value="Genomic_DNA"/>
</dbReference>
<dbReference type="InterPro" id="IPR043504">
    <property type="entry name" value="Peptidase_S1_PA_chymotrypsin"/>
</dbReference>
<keyword evidence="3" id="KW-0378">Hydrolase</keyword>
<feature type="compositionally biased region" description="Polar residues" evidence="4">
    <location>
        <begin position="347"/>
        <end position="356"/>
    </location>
</feature>
<dbReference type="InterPro" id="IPR051201">
    <property type="entry name" value="Chloro_Bact_Ser_Proteases"/>
</dbReference>
<dbReference type="GO" id="GO:0006508">
    <property type="term" value="P:proteolysis"/>
    <property type="evidence" value="ECO:0007669"/>
    <property type="project" value="UniProtKB-KW"/>
</dbReference>
<dbReference type="Proteomes" id="UP000591071">
    <property type="component" value="Unassembled WGS sequence"/>
</dbReference>
<dbReference type="PANTHER" id="PTHR43343">
    <property type="entry name" value="PEPTIDASE S12"/>
    <property type="match status" value="1"/>
</dbReference>
<reference evidence="6 7" key="1">
    <citation type="submission" date="2020-04" db="EMBL/GenBank/DDBJ databases">
        <authorList>
            <person name="Hitch T.C.A."/>
            <person name="Wylensek D."/>
            <person name="Clavel T."/>
        </authorList>
    </citation>
    <scope>NUCLEOTIDE SEQUENCE [LARGE SCALE GENOMIC DNA]</scope>
    <source>
        <strain evidence="6 7">Oil-RF-744-FAT-WT-6-1</strain>
    </source>
</reference>
<evidence type="ECO:0000256" key="1">
    <source>
        <dbReference type="ARBA" id="ARBA00010541"/>
    </source>
</evidence>
<dbReference type="SUPFAM" id="SSF50156">
    <property type="entry name" value="PDZ domain-like"/>
    <property type="match status" value="1"/>
</dbReference>
<feature type="domain" description="PDZ" evidence="5">
    <location>
        <begin position="274"/>
        <end position="351"/>
    </location>
</feature>
<protein>
    <submittedName>
        <fullName evidence="6">PDZ domain-containing protein</fullName>
    </submittedName>
</protein>